<dbReference type="EMBL" id="CP018622">
    <property type="protein sequence ID" value="AUJ24674.1"/>
    <property type="molecule type" value="Genomic_DNA"/>
</dbReference>
<keyword evidence="11" id="KW-0378">Hydrolase</keyword>
<dbReference type="STRING" id="302167.GCA_900166595_00146"/>
<dbReference type="AlphaFoldDB" id="A0A2K9IYY5"/>
<evidence type="ECO:0000313" key="13">
    <source>
        <dbReference type="Proteomes" id="UP001356080"/>
    </source>
</evidence>
<dbReference type="GO" id="GO:0016787">
    <property type="term" value="F:hydrolase activity"/>
    <property type="evidence" value="ECO:0007669"/>
    <property type="project" value="UniProtKB-KW"/>
</dbReference>
<evidence type="ECO:0000256" key="6">
    <source>
        <dbReference type="ARBA" id="ARBA00023136"/>
    </source>
</evidence>
<evidence type="ECO:0000313" key="11">
    <source>
        <dbReference type="EMBL" id="MEF2291117.1"/>
    </source>
</evidence>
<dbReference type="PANTHER" id="PTHR38686:SF1">
    <property type="entry name" value="APOLIPOPROTEIN N-ACYLTRANSFERASE"/>
    <property type="match status" value="1"/>
</dbReference>
<feature type="transmembrane region" description="Helical" evidence="8">
    <location>
        <begin position="106"/>
        <end position="125"/>
    </location>
</feature>
<evidence type="ECO:0000313" key="10">
    <source>
        <dbReference type="EMBL" id="AUJ24674.1"/>
    </source>
</evidence>
<evidence type="ECO:0000256" key="1">
    <source>
        <dbReference type="ARBA" id="ARBA00004651"/>
    </source>
</evidence>
<accession>A0A2K9IYY5</accession>
<keyword evidence="6 8" id="KW-0472">Membrane</keyword>
<protein>
    <submittedName>
        <fullName evidence="10">Apolipoprotein N-acyltransferase</fullName>
    </submittedName>
    <submittedName>
        <fullName evidence="11">Nitrilase-related carbon-nitrogen hydrolase</fullName>
    </submittedName>
</protein>
<feature type="transmembrane region" description="Helical" evidence="8">
    <location>
        <begin position="76"/>
        <end position="94"/>
    </location>
</feature>
<dbReference type="InterPro" id="IPR036526">
    <property type="entry name" value="C-N_Hydrolase_sf"/>
</dbReference>
<evidence type="ECO:0000256" key="2">
    <source>
        <dbReference type="ARBA" id="ARBA00022475"/>
    </source>
</evidence>
<evidence type="ECO:0000256" key="5">
    <source>
        <dbReference type="ARBA" id="ARBA00022989"/>
    </source>
</evidence>
<evidence type="ECO:0000313" key="12">
    <source>
        <dbReference type="Proteomes" id="UP000234237"/>
    </source>
</evidence>
<evidence type="ECO:0000256" key="4">
    <source>
        <dbReference type="ARBA" id="ARBA00022692"/>
    </source>
</evidence>
<keyword evidence="3 10" id="KW-0808">Transferase</keyword>
<dbReference type="GO" id="GO:0042158">
    <property type="term" value="P:lipoprotein biosynthetic process"/>
    <property type="evidence" value="ECO:0007669"/>
    <property type="project" value="InterPro"/>
</dbReference>
<dbReference type="CDD" id="cd07197">
    <property type="entry name" value="nitrilase"/>
    <property type="match status" value="1"/>
</dbReference>
<dbReference type="SUPFAM" id="SSF56317">
    <property type="entry name" value="Carbon-nitrogen hydrolase"/>
    <property type="match status" value="1"/>
</dbReference>
<dbReference type="Gene3D" id="3.60.110.10">
    <property type="entry name" value="Carbon-nitrogen hydrolase"/>
    <property type="match status" value="1"/>
</dbReference>
<keyword evidence="10" id="KW-0449">Lipoprotein</keyword>
<keyword evidence="5 8" id="KW-1133">Transmembrane helix</keyword>
<keyword evidence="2" id="KW-1003">Cell membrane</keyword>
<evidence type="ECO:0000256" key="3">
    <source>
        <dbReference type="ARBA" id="ARBA00022679"/>
    </source>
</evidence>
<sequence>MKIYMRILLLLLGGLFMVLSNGKFLMAPAAWIFPVLFLFAIEKMSWKKALPVLLVVTAVSNQLSFHNMLPSLDIPMFSYIPAMAGSLYALPFVLQQLSFRKTNSFVATLILPCTYALLDFSNVYFNPFGTFGILGYSQHGFLPVMQVASVVGVTGITFLIMWTASIVYWLRLDNMKAKKRNVAILTTAVLLLIVTLGGLRVVTNANTETVTVSGIHTLDRTDSDVLEIFNLHEQENSDFLQKTEENLEQLIAMTITEAKAGAKIIHHSEGVAVLDETQKADYLDSLREVAKEWGVYIVTVPYVFTEEGSPNENVLYMIEPSGEVAFEHFKYGGNIIEKTVEGDKEIKYVNTDYGRLSGIICWDKDFPSILNQAGEKNVDMLFIPSADWKEISPYHTIVGNFRGVENGANVVTQTVNGMSMISDYKGQTLAQMDHFTTDQWVMRGQVPIEGKETMYAKWGKYFAGYIIIILIISTVYIRFVGRKKMES</sequence>
<dbReference type="PANTHER" id="PTHR38686">
    <property type="entry name" value="APOLIPOPROTEIN N-ACYLTRANSFERASE"/>
    <property type="match status" value="1"/>
</dbReference>
<keyword evidence="13" id="KW-1185">Reference proteome</keyword>
<keyword evidence="7 10" id="KW-0012">Acyltransferase</keyword>
<evidence type="ECO:0000259" key="9">
    <source>
        <dbReference type="PROSITE" id="PS50263"/>
    </source>
</evidence>
<dbReference type="InterPro" id="IPR003010">
    <property type="entry name" value="C-N_Hydrolase"/>
</dbReference>
<dbReference type="PROSITE" id="PS50263">
    <property type="entry name" value="CN_HYDROLASE"/>
    <property type="match status" value="1"/>
</dbReference>
<gene>
    <name evidence="10" type="ORF">A21D_01593</name>
    <name evidence="11" type="ORF">V2W34_03700</name>
</gene>
<dbReference type="InterPro" id="IPR045378">
    <property type="entry name" value="LNT_N"/>
</dbReference>
<dbReference type="RefSeq" id="WP_077701877.1">
    <property type="nucleotide sequence ID" value="NZ_CP018622.1"/>
</dbReference>
<dbReference type="Pfam" id="PF20154">
    <property type="entry name" value="LNT_N"/>
    <property type="match status" value="1"/>
</dbReference>
<reference evidence="12" key="2">
    <citation type="submission" date="2016-11" db="EMBL/GenBank/DDBJ databases">
        <title>Complete genome sequence of Virgibacillus pantothenticus 21D, a halophilic bacterium isolated from the deep hypersaline anoxic basin Discovery in the Mediterranean Sea.</title>
        <authorList>
            <person name="Zeaiter Z."/>
            <person name="Booth J.M."/>
            <person name="Prosdocimi E.M."/>
            <person name="Mapelli F."/>
            <person name="Fusi M."/>
            <person name="Daffonchio D."/>
            <person name="Borin S."/>
            <person name="Crotti E."/>
        </authorList>
    </citation>
    <scope>NUCLEOTIDE SEQUENCE [LARGE SCALE GENOMIC DNA]</scope>
    <source>
        <strain evidence="12">21D</strain>
    </source>
</reference>
<reference evidence="10" key="1">
    <citation type="submission" date="2016-11" db="EMBL/GenBank/DDBJ databases">
        <title>Complete genome sequence of Virgibacillus dokdonensis 21D, a halophilic bacterium isolated from the deep hypersaline anoxic basin Discovery in the Mediterranean Sea.</title>
        <authorList>
            <person name="Zeaiter Z."/>
            <person name="Booth J.M."/>
            <person name="Prosdocimi E.M."/>
            <person name="Mapelli F."/>
            <person name="Fusi M."/>
            <person name="Daffonchio D."/>
            <person name="Borin S."/>
            <person name="Crotti E."/>
        </authorList>
    </citation>
    <scope>NUCLEOTIDE SEQUENCE</scope>
    <source>
        <strain evidence="10">21D</strain>
    </source>
</reference>
<keyword evidence="4 8" id="KW-0812">Transmembrane</keyword>
<dbReference type="GO" id="GO:0016410">
    <property type="term" value="F:N-acyltransferase activity"/>
    <property type="evidence" value="ECO:0007669"/>
    <property type="project" value="InterPro"/>
</dbReference>
<dbReference type="InterPro" id="IPR004563">
    <property type="entry name" value="Apolipo_AcylTrfase"/>
</dbReference>
<dbReference type="GO" id="GO:0005886">
    <property type="term" value="C:plasma membrane"/>
    <property type="evidence" value="ECO:0007669"/>
    <property type="project" value="UniProtKB-SubCell"/>
</dbReference>
<dbReference type="KEGG" id="vpn:A21D_01593"/>
<feature type="transmembrane region" description="Helical" evidence="8">
    <location>
        <begin position="461"/>
        <end position="481"/>
    </location>
</feature>
<comment type="subcellular location">
    <subcellularLocation>
        <location evidence="1">Cell membrane</location>
        <topology evidence="1">Multi-pass membrane protein</topology>
    </subcellularLocation>
</comment>
<proteinExistence type="predicted"/>
<dbReference type="Pfam" id="PF00795">
    <property type="entry name" value="CN_hydrolase"/>
    <property type="match status" value="1"/>
</dbReference>
<reference evidence="11 13" key="3">
    <citation type="submission" date="2024-01" db="EMBL/GenBank/DDBJ databases">
        <title>Survival strategy associated with biotechnological potential of Virgibacillus dokdonensis T4.6 isolated from salt-fermented shrimp paste.</title>
        <authorList>
            <person name="Doan T.V."/>
            <person name="Quach N.T."/>
            <person name="Phi Q.-T."/>
        </authorList>
    </citation>
    <scope>NUCLEOTIDE SEQUENCE [LARGE SCALE GENOMIC DNA]</scope>
    <source>
        <strain evidence="11 13">T4.6</strain>
    </source>
</reference>
<evidence type="ECO:0000256" key="8">
    <source>
        <dbReference type="SAM" id="Phobius"/>
    </source>
</evidence>
<name>A0A2K9IYY5_9BACI</name>
<feature type="domain" description="CN hydrolase" evidence="9">
    <location>
        <begin position="227"/>
        <end position="448"/>
    </location>
</feature>
<feature type="transmembrane region" description="Helical" evidence="8">
    <location>
        <begin position="182"/>
        <end position="202"/>
    </location>
</feature>
<feature type="transmembrane region" description="Helical" evidence="8">
    <location>
        <begin position="145"/>
        <end position="170"/>
    </location>
</feature>
<dbReference type="Proteomes" id="UP001356080">
    <property type="component" value="Unassembled WGS sequence"/>
</dbReference>
<evidence type="ECO:0000256" key="7">
    <source>
        <dbReference type="ARBA" id="ARBA00023315"/>
    </source>
</evidence>
<dbReference type="EMBL" id="JAZHPM010000005">
    <property type="protein sequence ID" value="MEF2291117.1"/>
    <property type="molecule type" value="Genomic_DNA"/>
</dbReference>
<organism evidence="10 12">
    <name type="scientific">Virgibacillus dokdonensis</name>
    <dbReference type="NCBI Taxonomy" id="302167"/>
    <lineage>
        <taxon>Bacteria</taxon>
        <taxon>Bacillati</taxon>
        <taxon>Bacillota</taxon>
        <taxon>Bacilli</taxon>
        <taxon>Bacillales</taxon>
        <taxon>Bacillaceae</taxon>
        <taxon>Virgibacillus</taxon>
    </lineage>
</organism>
<dbReference type="Proteomes" id="UP000234237">
    <property type="component" value="Chromosome"/>
</dbReference>